<reference evidence="2" key="1">
    <citation type="journal article" date="2019" name="IScience">
        <title>Narwhal Genome Reveals Long-Term Low Genetic Diversity despite Current Large Abundance Size.</title>
        <authorList>
            <person name="Westbury M.V."/>
            <person name="Petersen B."/>
            <person name="Garde E."/>
            <person name="Heide-Jorgensen M.P."/>
            <person name="Lorenzen E.D."/>
        </authorList>
    </citation>
    <scope>NUCLEOTIDE SEQUENCE [LARGE SCALE GENOMIC DNA]</scope>
</reference>
<sequence length="408" mass="42607">SLGYVFRVLQGGRGHLLQEQRAGPSAGPVVRWLLPEGALVPPNPSPCSQGAADPSCSPAPVGSGWGYTALDESRFKGPQTPSVHMATLERRQGLDSGGVCAEGAGLTDGWGLPQASQLATAQATPGGNGSQMLLSGLGVSLPMYGKRRLAAVSWSNVPGLCPRGSPCGRKEVVLGGADKPSCPRRKGRQVADGEARSLLAAGPNCSGGTKCELIAGPARASGPHTPDWGSFTHLPSWGGGRPCLDPHLLPPSPGPHNSQSLEAPFSPLQGPLGSPVRPGRFLFTEAQSSCSQRRATDARGRMYPSGTIVHPGSPPPGSPPPGVCLCVLPLCQLTPCVYPATSPLRHRALHLRSLLRLLTSSRLLSDKTLLFNRPEVSRNIHLHRAGTQRCSTELSQASREADAVVSRV</sequence>
<accession>A0A4U1ETD6</accession>
<gene>
    <name evidence="1" type="ORF">EI555_004711</name>
</gene>
<proteinExistence type="predicted"/>
<organism evidence="1 2">
    <name type="scientific">Monodon monoceros</name>
    <name type="common">Narwhal</name>
    <name type="synonym">Ceratodon monodon</name>
    <dbReference type="NCBI Taxonomy" id="40151"/>
    <lineage>
        <taxon>Eukaryota</taxon>
        <taxon>Metazoa</taxon>
        <taxon>Chordata</taxon>
        <taxon>Craniata</taxon>
        <taxon>Vertebrata</taxon>
        <taxon>Euteleostomi</taxon>
        <taxon>Mammalia</taxon>
        <taxon>Eutheria</taxon>
        <taxon>Laurasiatheria</taxon>
        <taxon>Artiodactyla</taxon>
        <taxon>Whippomorpha</taxon>
        <taxon>Cetacea</taxon>
        <taxon>Odontoceti</taxon>
        <taxon>Monodontidae</taxon>
        <taxon>Monodon</taxon>
    </lineage>
</organism>
<dbReference type="AlphaFoldDB" id="A0A4U1ETD6"/>
<dbReference type="EMBL" id="RWIC01000839">
    <property type="protein sequence ID" value="TKC39793.1"/>
    <property type="molecule type" value="Genomic_DNA"/>
</dbReference>
<evidence type="ECO:0000313" key="1">
    <source>
        <dbReference type="EMBL" id="TKC39793.1"/>
    </source>
</evidence>
<name>A0A4U1ETD6_MONMO</name>
<comment type="caution">
    <text evidence="1">The sequence shown here is derived from an EMBL/GenBank/DDBJ whole genome shotgun (WGS) entry which is preliminary data.</text>
</comment>
<dbReference type="Proteomes" id="UP000308365">
    <property type="component" value="Unassembled WGS sequence"/>
</dbReference>
<protein>
    <submittedName>
        <fullName evidence="1">Uncharacterized protein</fullName>
    </submittedName>
</protein>
<evidence type="ECO:0000313" key="2">
    <source>
        <dbReference type="Proteomes" id="UP000308365"/>
    </source>
</evidence>
<feature type="non-terminal residue" evidence="1">
    <location>
        <position position="1"/>
    </location>
</feature>